<dbReference type="PANTHER" id="PTHR34265:SF1">
    <property type="entry name" value="TYPE III PANTOTHENATE KINASE"/>
    <property type="match status" value="1"/>
</dbReference>
<evidence type="ECO:0000256" key="4">
    <source>
        <dbReference type="ARBA" id="ARBA00005225"/>
    </source>
</evidence>
<comment type="subcellular location">
    <subcellularLocation>
        <location evidence="3 16">Cytoplasm</location>
    </subcellularLocation>
</comment>
<dbReference type="Proteomes" id="UP000779809">
    <property type="component" value="Unassembled WGS sequence"/>
</dbReference>
<evidence type="ECO:0000256" key="15">
    <source>
        <dbReference type="ARBA" id="ARBA00040883"/>
    </source>
</evidence>
<proteinExistence type="inferred from homology"/>
<evidence type="ECO:0000313" key="17">
    <source>
        <dbReference type="EMBL" id="MBI2678221.1"/>
    </source>
</evidence>
<keyword evidence="12 16" id="KW-0630">Potassium</keyword>
<evidence type="ECO:0000256" key="16">
    <source>
        <dbReference type="HAMAP-Rule" id="MF_01274"/>
    </source>
</evidence>
<feature type="active site" description="Proton acceptor" evidence="16">
    <location>
        <position position="117"/>
    </location>
</feature>
<dbReference type="GO" id="GO:0015937">
    <property type="term" value="P:coenzyme A biosynthetic process"/>
    <property type="evidence" value="ECO:0007669"/>
    <property type="project" value="UniProtKB-UniRule"/>
</dbReference>
<dbReference type="NCBIfam" id="TIGR00671">
    <property type="entry name" value="baf"/>
    <property type="match status" value="1"/>
</dbReference>
<evidence type="ECO:0000256" key="1">
    <source>
        <dbReference type="ARBA" id="ARBA00001206"/>
    </source>
</evidence>
<dbReference type="EMBL" id="JACPNR010000006">
    <property type="protein sequence ID" value="MBI2678221.1"/>
    <property type="molecule type" value="Genomic_DNA"/>
</dbReference>
<dbReference type="SUPFAM" id="SSF53067">
    <property type="entry name" value="Actin-like ATPase domain"/>
    <property type="match status" value="2"/>
</dbReference>
<gene>
    <name evidence="16" type="primary">coaX</name>
    <name evidence="17" type="ORF">HYX28_05530</name>
</gene>
<comment type="catalytic activity">
    <reaction evidence="1 16">
        <text>(R)-pantothenate + ATP = (R)-4'-phosphopantothenate + ADP + H(+)</text>
        <dbReference type="Rhea" id="RHEA:16373"/>
        <dbReference type="ChEBI" id="CHEBI:10986"/>
        <dbReference type="ChEBI" id="CHEBI:15378"/>
        <dbReference type="ChEBI" id="CHEBI:29032"/>
        <dbReference type="ChEBI" id="CHEBI:30616"/>
        <dbReference type="ChEBI" id="CHEBI:456216"/>
        <dbReference type="EC" id="2.7.1.33"/>
    </reaction>
</comment>
<reference evidence="17" key="1">
    <citation type="submission" date="2020-07" db="EMBL/GenBank/DDBJ databases">
        <title>Huge and variable diversity of episymbiotic CPR bacteria and DPANN archaea in groundwater ecosystems.</title>
        <authorList>
            <person name="He C.Y."/>
            <person name="Keren R."/>
            <person name="Whittaker M."/>
            <person name="Farag I.F."/>
            <person name="Doudna J."/>
            <person name="Cate J.H.D."/>
            <person name="Banfield J.F."/>
        </authorList>
    </citation>
    <scope>NUCLEOTIDE SEQUENCE</scope>
    <source>
        <strain evidence="17">NC_groundwater_580_Pr5_B-0.1um_64_19</strain>
    </source>
</reference>
<comment type="function">
    <text evidence="16">Catalyzes the phosphorylation of pantothenate (Pan), the first step in CoA biosynthesis.</text>
</comment>
<name>A0A932A7Q2_9BACT</name>
<dbReference type="GO" id="GO:0005524">
    <property type="term" value="F:ATP binding"/>
    <property type="evidence" value="ECO:0007669"/>
    <property type="project" value="UniProtKB-UniRule"/>
</dbReference>
<feature type="binding site" evidence="16">
    <location>
        <position position="192"/>
    </location>
    <ligand>
        <name>substrate</name>
    </ligand>
</feature>
<comment type="cofactor">
    <cofactor evidence="2">
        <name>K(+)</name>
        <dbReference type="ChEBI" id="CHEBI:29103"/>
    </cofactor>
</comment>
<keyword evidence="9 16" id="KW-0547">Nucleotide-binding</keyword>
<dbReference type="NCBIfam" id="NF009855">
    <property type="entry name" value="PRK13321.1"/>
    <property type="match status" value="1"/>
</dbReference>
<keyword evidence="7 16" id="KW-0963">Cytoplasm</keyword>
<dbReference type="EC" id="2.7.1.33" evidence="6 16"/>
<comment type="similarity">
    <text evidence="14 16">Belongs to the type III pantothenate kinase family.</text>
</comment>
<evidence type="ECO:0000256" key="2">
    <source>
        <dbReference type="ARBA" id="ARBA00001958"/>
    </source>
</evidence>
<feature type="binding site" evidence="16">
    <location>
        <begin position="115"/>
        <end position="118"/>
    </location>
    <ligand>
        <name>substrate</name>
    </ligand>
</feature>
<dbReference type="PANTHER" id="PTHR34265">
    <property type="entry name" value="TYPE III PANTOTHENATE KINASE"/>
    <property type="match status" value="1"/>
</dbReference>
<protein>
    <recommendedName>
        <fullName evidence="15 16">Type III pantothenate kinase</fullName>
        <ecNumber evidence="6 16">2.7.1.33</ecNumber>
    </recommendedName>
    <alternativeName>
        <fullName evidence="16">PanK-III</fullName>
    </alternativeName>
    <alternativeName>
        <fullName evidence="16">Pantothenic acid kinase</fullName>
    </alternativeName>
</protein>
<evidence type="ECO:0000313" key="18">
    <source>
        <dbReference type="Proteomes" id="UP000779809"/>
    </source>
</evidence>
<evidence type="ECO:0000256" key="3">
    <source>
        <dbReference type="ARBA" id="ARBA00004496"/>
    </source>
</evidence>
<evidence type="ECO:0000256" key="8">
    <source>
        <dbReference type="ARBA" id="ARBA00022679"/>
    </source>
</evidence>
<dbReference type="CDD" id="cd24015">
    <property type="entry name" value="ASKHA_NBD_PanK-III"/>
    <property type="match status" value="1"/>
</dbReference>
<comment type="pathway">
    <text evidence="4 16">Cofactor biosynthesis; coenzyme A biosynthesis; CoA from (R)-pantothenate: step 1/5.</text>
</comment>
<feature type="binding site" evidence="16">
    <location>
        <position position="108"/>
    </location>
    <ligand>
        <name>substrate</name>
    </ligand>
</feature>
<evidence type="ECO:0000256" key="11">
    <source>
        <dbReference type="ARBA" id="ARBA00022840"/>
    </source>
</evidence>
<evidence type="ECO:0000256" key="10">
    <source>
        <dbReference type="ARBA" id="ARBA00022777"/>
    </source>
</evidence>
<comment type="cofactor">
    <cofactor evidence="16">
        <name>NH4(+)</name>
        <dbReference type="ChEBI" id="CHEBI:28938"/>
    </cofactor>
    <cofactor evidence="16">
        <name>K(+)</name>
        <dbReference type="ChEBI" id="CHEBI:29103"/>
    </cofactor>
    <text evidence="16">A monovalent cation. Ammonium or potassium.</text>
</comment>
<accession>A0A932A7Q2</accession>
<feature type="binding site" evidence="16">
    <location>
        <position position="140"/>
    </location>
    <ligand>
        <name>ATP</name>
        <dbReference type="ChEBI" id="CHEBI:30616"/>
    </ligand>
</feature>
<dbReference type="InterPro" id="IPR043129">
    <property type="entry name" value="ATPase_NBD"/>
</dbReference>
<evidence type="ECO:0000256" key="9">
    <source>
        <dbReference type="ARBA" id="ARBA00022741"/>
    </source>
</evidence>
<keyword evidence="11 16" id="KW-0067">ATP-binding</keyword>
<dbReference type="HAMAP" id="MF_01274">
    <property type="entry name" value="Pantothen_kinase_3"/>
    <property type="match status" value="1"/>
</dbReference>
<evidence type="ECO:0000256" key="13">
    <source>
        <dbReference type="ARBA" id="ARBA00022993"/>
    </source>
</evidence>
<evidence type="ECO:0000256" key="14">
    <source>
        <dbReference type="ARBA" id="ARBA00038036"/>
    </source>
</evidence>
<sequence>MLFVIDVGNTNTVLGLYGASGSDAAAYDRLAAHWRVATSKTQTVDEYGVLFRNLFALSGIEVKQVRGIVISSVVPPLDSTLREVCERYFHLQPLFIEPGVKTGMPVQYDNPAEVGADRIVNGVAAYEKFGGPCVVVDFGTATTFDAISKKGEYLGGVIAPGIGISADALFDRTARLPRVDIRKPERVIGTNTVGSIQTGLYYGYLGLVDGILERLLAELGKEARVVATGGLAPLLAEGSRFITSVDENLTLDGLRIIWDRNQAKRPERSAGARRS</sequence>
<keyword evidence="13 16" id="KW-0173">Coenzyme A biosynthesis</keyword>
<evidence type="ECO:0000256" key="12">
    <source>
        <dbReference type="ARBA" id="ARBA00022958"/>
    </source>
</evidence>
<comment type="caution">
    <text evidence="17">The sequence shown here is derived from an EMBL/GenBank/DDBJ whole genome shotgun (WGS) entry which is preliminary data.</text>
</comment>
<evidence type="ECO:0000256" key="6">
    <source>
        <dbReference type="ARBA" id="ARBA00012102"/>
    </source>
</evidence>
<dbReference type="Pfam" id="PF03309">
    <property type="entry name" value="Pan_kinase"/>
    <property type="match status" value="1"/>
</dbReference>
<feature type="binding site" evidence="16">
    <location>
        <position position="137"/>
    </location>
    <ligand>
        <name>K(+)</name>
        <dbReference type="ChEBI" id="CHEBI:29103"/>
    </ligand>
</feature>
<dbReference type="AlphaFoldDB" id="A0A932A7Q2"/>
<comment type="subunit">
    <text evidence="5 16">Homodimer.</text>
</comment>
<keyword evidence="16" id="KW-0479">Metal-binding</keyword>
<dbReference type="GO" id="GO:0004594">
    <property type="term" value="F:pantothenate kinase activity"/>
    <property type="evidence" value="ECO:0007669"/>
    <property type="project" value="UniProtKB-UniRule"/>
</dbReference>
<organism evidence="17 18">
    <name type="scientific">Candidatus Korobacter versatilis</name>
    <dbReference type="NCBI Taxonomy" id="658062"/>
    <lineage>
        <taxon>Bacteria</taxon>
        <taxon>Pseudomonadati</taxon>
        <taxon>Acidobacteriota</taxon>
        <taxon>Terriglobia</taxon>
        <taxon>Terriglobales</taxon>
        <taxon>Candidatus Korobacteraceae</taxon>
        <taxon>Candidatus Korobacter</taxon>
    </lineage>
</organism>
<dbReference type="GO" id="GO:0046872">
    <property type="term" value="F:metal ion binding"/>
    <property type="evidence" value="ECO:0007669"/>
    <property type="project" value="UniProtKB-KW"/>
</dbReference>
<dbReference type="InterPro" id="IPR004619">
    <property type="entry name" value="Type_III_PanK"/>
</dbReference>
<dbReference type="GO" id="GO:0005737">
    <property type="term" value="C:cytoplasm"/>
    <property type="evidence" value="ECO:0007669"/>
    <property type="project" value="UniProtKB-SubCell"/>
</dbReference>
<evidence type="ECO:0000256" key="7">
    <source>
        <dbReference type="ARBA" id="ARBA00022490"/>
    </source>
</evidence>
<dbReference type="Gene3D" id="3.30.420.40">
    <property type="match status" value="2"/>
</dbReference>
<evidence type="ECO:0000256" key="5">
    <source>
        <dbReference type="ARBA" id="ARBA00011738"/>
    </source>
</evidence>
<keyword evidence="10 16" id="KW-0418">Kinase</keyword>
<feature type="binding site" evidence="16">
    <location>
        <begin position="6"/>
        <end position="13"/>
    </location>
    <ligand>
        <name>ATP</name>
        <dbReference type="ChEBI" id="CHEBI:30616"/>
    </ligand>
</feature>
<dbReference type="NCBIfam" id="NF009848">
    <property type="entry name" value="PRK13318.1-6"/>
    <property type="match status" value="1"/>
</dbReference>
<keyword evidence="8 16" id="KW-0808">Transferase</keyword>